<feature type="compositionally biased region" description="Basic and acidic residues" evidence="1">
    <location>
        <begin position="11"/>
        <end position="23"/>
    </location>
</feature>
<dbReference type="AlphaFoldDB" id="A0A8S9YH10"/>
<gene>
    <name evidence="2" type="ORF">EG68_09565</name>
</gene>
<dbReference type="Proteomes" id="UP000822476">
    <property type="component" value="Unassembled WGS sequence"/>
</dbReference>
<comment type="caution">
    <text evidence="2">The sequence shown here is derived from an EMBL/GenBank/DDBJ whole genome shotgun (WGS) entry which is preliminary data.</text>
</comment>
<accession>A0A8S9YH10</accession>
<organism evidence="2 3">
    <name type="scientific">Paragonimus skrjabini miyazakii</name>
    <dbReference type="NCBI Taxonomy" id="59628"/>
    <lineage>
        <taxon>Eukaryota</taxon>
        <taxon>Metazoa</taxon>
        <taxon>Spiralia</taxon>
        <taxon>Lophotrochozoa</taxon>
        <taxon>Platyhelminthes</taxon>
        <taxon>Trematoda</taxon>
        <taxon>Digenea</taxon>
        <taxon>Plagiorchiida</taxon>
        <taxon>Troglotremata</taxon>
        <taxon>Troglotrematidae</taxon>
        <taxon>Paragonimus</taxon>
    </lineage>
</organism>
<sequence length="65" mass="7288">MKCFPCTKKNSSKEAEDENEKRMANGVPVKEGEARPSSAEGELMSMYKQTKLELMKYSLPLTPSC</sequence>
<evidence type="ECO:0000313" key="3">
    <source>
        <dbReference type="Proteomes" id="UP000822476"/>
    </source>
</evidence>
<proteinExistence type="predicted"/>
<evidence type="ECO:0000256" key="1">
    <source>
        <dbReference type="SAM" id="MobiDB-lite"/>
    </source>
</evidence>
<name>A0A8S9YH10_9TREM</name>
<reference evidence="2" key="1">
    <citation type="submission" date="2019-07" db="EMBL/GenBank/DDBJ databases">
        <title>Annotation for the trematode Paragonimus miyazaki's.</title>
        <authorList>
            <person name="Choi Y.-J."/>
        </authorList>
    </citation>
    <scope>NUCLEOTIDE SEQUENCE</scope>
    <source>
        <strain evidence="2">Japan</strain>
    </source>
</reference>
<dbReference type="EMBL" id="JTDE01005679">
    <property type="protein sequence ID" value="KAF7248000.1"/>
    <property type="molecule type" value="Genomic_DNA"/>
</dbReference>
<protein>
    <submittedName>
        <fullName evidence="2">Uncharacterized protein</fullName>
    </submittedName>
</protein>
<evidence type="ECO:0000313" key="2">
    <source>
        <dbReference type="EMBL" id="KAF7248000.1"/>
    </source>
</evidence>
<keyword evidence="3" id="KW-1185">Reference proteome</keyword>
<feature type="region of interest" description="Disordered" evidence="1">
    <location>
        <begin position="1"/>
        <end position="42"/>
    </location>
</feature>